<proteinExistence type="predicted"/>
<protein>
    <submittedName>
        <fullName evidence="1">Uncharacterized protein</fullName>
    </submittedName>
</protein>
<name>A0AB39CCF8_9VIRU</name>
<sequence length="199" mass="23089">MSCCNECKEQAKAEGFVVINFGDQDKVHPELVGSCFTTTGWSFYTSRGELIRDDYIIRVSNMGKSYLVSIYVKELPFDQLVATLQFNPTTGETLTRTYRQLDWCDFHWSFAYVPVKSANWKRIGPGMFRIRNRIGVQEVLDQYDARNTPPGRKIQMYADGSMHADRWPMFLLLEGQKEYSVRMADVVEIPNWKDDAAWK</sequence>
<reference evidence="1" key="1">
    <citation type="submission" date="2024-07" db="EMBL/GenBank/DDBJ databases">
        <authorList>
            <person name="Bringhurst R.M."/>
            <person name="Homer T.E."/>
        </authorList>
    </citation>
    <scope>NUCLEOTIDE SEQUENCE</scope>
</reference>
<accession>A0AB39CCF8</accession>
<evidence type="ECO:0000313" key="1">
    <source>
        <dbReference type="EMBL" id="XDJ14536.1"/>
    </source>
</evidence>
<organism evidence="1">
    <name type="scientific">Pseudomonas phage RVTF4</name>
    <dbReference type="NCBI Taxonomy" id="3236931"/>
    <lineage>
        <taxon>Viruses</taxon>
    </lineage>
</organism>
<dbReference type="EMBL" id="PQ015378">
    <property type="protein sequence ID" value="XDJ14536.1"/>
    <property type="molecule type" value="Genomic_DNA"/>
</dbReference>